<evidence type="ECO:0000256" key="4">
    <source>
        <dbReference type="ARBA" id="ARBA00023136"/>
    </source>
</evidence>
<evidence type="ECO:0000256" key="1">
    <source>
        <dbReference type="ARBA" id="ARBA00004167"/>
    </source>
</evidence>
<evidence type="ECO:0000259" key="7">
    <source>
        <dbReference type="PROSITE" id="PS52015"/>
    </source>
</evidence>
<feature type="compositionally biased region" description="Basic and acidic residues" evidence="5">
    <location>
        <begin position="142"/>
        <end position="164"/>
    </location>
</feature>
<dbReference type="SUPFAM" id="SSF74653">
    <property type="entry name" value="TolA/TonB C-terminal domain"/>
    <property type="match status" value="1"/>
</dbReference>
<feature type="signal peptide" evidence="6">
    <location>
        <begin position="1"/>
        <end position="20"/>
    </location>
</feature>
<comment type="subcellular location">
    <subcellularLocation>
        <location evidence="1">Membrane</location>
        <topology evidence="1">Single-pass membrane protein</topology>
    </subcellularLocation>
</comment>
<evidence type="ECO:0000313" key="8">
    <source>
        <dbReference type="EMBL" id="MBB3979424.1"/>
    </source>
</evidence>
<accession>A0A7W6DI28</accession>
<dbReference type="InterPro" id="IPR006260">
    <property type="entry name" value="TonB/TolA_C"/>
</dbReference>
<dbReference type="PROSITE" id="PS52015">
    <property type="entry name" value="TONB_CTD"/>
    <property type="match status" value="1"/>
</dbReference>
<reference evidence="8 9" key="1">
    <citation type="submission" date="2020-08" db="EMBL/GenBank/DDBJ databases">
        <title>Genomic Encyclopedia of Type Strains, Phase IV (KMG-IV): sequencing the most valuable type-strain genomes for metagenomic binning, comparative biology and taxonomic classification.</title>
        <authorList>
            <person name="Goeker M."/>
        </authorList>
    </citation>
    <scope>NUCLEOTIDE SEQUENCE [LARGE SCALE GENOMIC DNA]</scope>
    <source>
        <strain evidence="8 9">DSM 100211</strain>
    </source>
</reference>
<dbReference type="GO" id="GO:0055085">
    <property type="term" value="P:transmembrane transport"/>
    <property type="evidence" value="ECO:0007669"/>
    <property type="project" value="InterPro"/>
</dbReference>
<keyword evidence="9" id="KW-1185">Reference proteome</keyword>
<organism evidence="8 9">
    <name type="scientific">Mycoplana azooxidifex</name>
    <dbReference type="NCBI Taxonomy" id="1636188"/>
    <lineage>
        <taxon>Bacteria</taxon>
        <taxon>Pseudomonadati</taxon>
        <taxon>Pseudomonadota</taxon>
        <taxon>Alphaproteobacteria</taxon>
        <taxon>Hyphomicrobiales</taxon>
        <taxon>Rhizobiaceae</taxon>
        <taxon>Mycoplana</taxon>
    </lineage>
</organism>
<keyword evidence="6" id="KW-0732">Signal</keyword>
<feature type="region of interest" description="Disordered" evidence="5">
    <location>
        <begin position="142"/>
        <end position="229"/>
    </location>
</feature>
<proteinExistence type="predicted"/>
<dbReference type="AlphaFoldDB" id="A0A7W6DI28"/>
<protein>
    <submittedName>
        <fullName evidence="8">Protein TonB</fullName>
    </submittedName>
</protein>
<dbReference type="NCBIfam" id="TIGR01352">
    <property type="entry name" value="tonB_Cterm"/>
    <property type="match status" value="1"/>
</dbReference>
<comment type="caution">
    <text evidence="8">The sequence shown here is derived from an EMBL/GenBank/DDBJ whole genome shotgun (WGS) entry which is preliminary data.</text>
</comment>
<keyword evidence="4" id="KW-0472">Membrane</keyword>
<evidence type="ECO:0000313" key="9">
    <source>
        <dbReference type="Proteomes" id="UP000574761"/>
    </source>
</evidence>
<feature type="chain" id="PRO_5031288406" evidence="6">
    <location>
        <begin position="21"/>
        <end position="299"/>
    </location>
</feature>
<feature type="domain" description="TonB C-terminal" evidence="7">
    <location>
        <begin position="209"/>
        <end position="299"/>
    </location>
</feature>
<dbReference type="InterPro" id="IPR037682">
    <property type="entry name" value="TonB_C"/>
</dbReference>
<keyword evidence="3" id="KW-1133">Transmembrane helix</keyword>
<keyword evidence="2" id="KW-0812">Transmembrane</keyword>
<gene>
    <name evidence="8" type="ORF">GGQ64_004666</name>
</gene>
<name>A0A7W6DI28_9HYPH</name>
<feature type="compositionally biased region" description="Basic residues" evidence="5">
    <location>
        <begin position="220"/>
        <end position="229"/>
    </location>
</feature>
<evidence type="ECO:0000256" key="2">
    <source>
        <dbReference type="ARBA" id="ARBA00022692"/>
    </source>
</evidence>
<evidence type="ECO:0000256" key="6">
    <source>
        <dbReference type="SAM" id="SignalP"/>
    </source>
</evidence>
<dbReference type="Proteomes" id="UP000574761">
    <property type="component" value="Unassembled WGS sequence"/>
</dbReference>
<dbReference type="GO" id="GO:0016020">
    <property type="term" value="C:membrane"/>
    <property type="evidence" value="ECO:0007669"/>
    <property type="project" value="UniProtKB-SubCell"/>
</dbReference>
<dbReference type="EMBL" id="JACIEE010000011">
    <property type="protein sequence ID" value="MBB3979424.1"/>
    <property type="molecule type" value="Genomic_DNA"/>
</dbReference>
<dbReference type="Pfam" id="PF13103">
    <property type="entry name" value="TonB_2"/>
    <property type="match status" value="1"/>
</dbReference>
<dbReference type="RefSeq" id="WP_183807665.1">
    <property type="nucleotide sequence ID" value="NZ_JACIEE010000011.1"/>
</dbReference>
<dbReference type="Gene3D" id="3.30.1150.10">
    <property type="match status" value="1"/>
</dbReference>
<sequence>MAGSKTIWSAAIVLSLITHAGAAAILTLSPEPDPDVAQVAGGAVVAEVAMLGNNAFDAIESGAPDEIQPTEEMEPETIEPVAQPVAEIEPQEVVPDEITPSEVAPTPEAEEFVPEMSEAIEIQGAEVEIAAIPVPDIRPEIVEKPPEAIQPLEKKVEKPAEKKPEKKKAKKSGDKGNSPQAAKRGEVNGSDGVTMSSPGGQKKGSATVGNAAVSNYPGKVRSKINRAKRRVRGAGVVTVAFTVSSSGQATSIRIAKSSGEPDVDQAAIEAVRRAAPFPEIPAGAGRSSWPFNVPIVFKR</sequence>
<evidence type="ECO:0000256" key="5">
    <source>
        <dbReference type="SAM" id="MobiDB-lite"/>
    </source>
</evidence>
<evidence type="ECO:0000256" key="3">
    <source>
        <dbReference type="ARBA" id="ARBA00022989"/>
    </source>
</evidence>